<dbReference type="Proteomes" id="UP000003793">
    <property type="component" value="Unassembled WGS sequence"/>
</dbReference>
<evidence type="ECO:0000313" key="1">
    <source>
        <dbReference type="EMBL" id="EEG90276.1"/>
    </source>
</evidence>
<evidence type="ECO:0000313" key="2">
    <source>
        <dbReference type="Proteomes" id="UP000003793"/>
    </source>
</evidence>
<gene>
    <name evidence="1" type="ORF">COPCOM_01513</name>
</gene>
<reference evidence="1 2" key="1">
    <citation type="submission" date="2009-02" db="EMBL/GenBank/DDBJ databases">
        <authorList>
            <person name="Fulton L."/>
            <person name="Clifton S."/>
            <person name="Fulton B."/>
            <person name="Xu J."/>
            <person name="Minx P."/>
            <person name="Pepin K.H."/>
            <person name="Johnson M."/>
            <person name="Bhonagiri V."/>
            <person name="Nash W.E."/>
            <person name="Mardis E.R."/>
            <person name="Wilson R.K."/>
        </authorList>
    </citation>
    <scope>NUCLEOTIDE SEQUENCE [LARGE SCALE GENOMIC DNA]</scope>
    <source>
        <strain evidence="1 2">ATCC 27758</strain>
    </source>
</reference>
<sequence length="100" mass="11410">MSLEDQIRLVKDYGVILEHCFAQPLGQGKYKSNLPMNLEAIKACGYKNVMISTDGGQVENPAWEDALYQYLQYLADHQIPEEQIYYMTHTIQAGLLNLTL</sequence>
<dbReference type="SUPFAM" id="SSF51556">
    <property type="entry name" value="Metallo-dependent hydrolases"/>
    <property type="match status" value="1"/>
</dbReference>
<organism evidence="1 2">
    <name type="scientific">Coprococcus comes ATCC 27758</name>
    <dbReference type="NCBI Taxonomy" id="470146"/>
    <lineage>
        <taxon>Bacteria</taxon>
        <taxon>Bacillati</taxon>
        <taxon>Bacillota</taxon>
        <taxon>Clostridia</taxon>
        <taxon>Lachnospirales</taxon>
        <taxon>Lachnospiraceae</taxon>
        <taxon>Coprococcus</taxon>
    </lineage>
</organism>
<comment type="caution">
    <text evidence="1">The sequence shown here is derived from an EMBL/GenBank/DDBJ whole genome shotgun (WGS) entry which is preliminary data.</text>
</comment>
<protein>
    <recommendedName>
        <fullName evidence="3">Amidohydrolase-related domain-containing protein</fullName>
    </recommendedName>
</protein>
<accession>C0B8N9</accession>
<dbReference type="EMBL" id="ABVR01000039">
    <property type="protein sequence ID" value="EEG90276.1"/>
    <property type="molecule type" value="Genomic_DNA"/>
</dbReference>
<dbReference type="AlphaFoldDB" id="C0B8N9"/>
<evidence type="ECO:0008006" key="3">
    <source>
        <dbReference type="Google" id="ProtNLM"/>
    </source>
</evidence>
<name>C0B8N9_9FIRM</name>
<reference evidence="1 2" key="2">
    <citation type="submission" date="2009-03" db="EMBL/GenBank/DDBJ databases">
        <title>Draft genome sequence of Coprococcus comes (ATCC 27758).</title>
        <authorList>
            <person name="Sudarsanam P."/>
            <person name="Ley R."/>
            <person name="Guruge J."/>
            <person name="Turnbaugh P.J."/>
            <person name="Mahowald M."/>
            <person name="Liep D."/>
            <person name="Gordon J."/>
        </authorList>
    </citation>
    <scope>NUCLEOTIDE SEQUENCE [LARGE SCALE GENOMIC DNA]</scope>
    <source>
        <strain evidence="1 2">ATCC 27758</strain>
    </source>
</reference>
<proteinExistence type="predicted"/>
<dbReference type="HOGENOM" id="CLU_2301009_0_0_9"/>
<dbReference type="InterPro" id="IPR032466">
    <property type="entry name" value="Metal_Hydrolase"/>
</dbReference>